<reference evidence="1 2" key="1">
    <citation type="journal article" date="2018" name="Nat. Ecol. Evol.">
        <title>Shark genomes provide insights into elasmobranch evolution and the origin of vertebrates.</title>
        <authorList>
            <person name="Hara Y"/>
            <person name="Yamaguchi K"/>
            <person name="Onimaru K"/>
            <person name="Kadota M"/>
            <person name="Koyanagi M"/>
            <person name="Keeley SD"/>
            <person name="Tatsumi K"/>
            <person name="Tanaka K"/>
            <person name="Motone F"/>
            <person name="Kageyama Y"/>
            <person name="Nozu R"/>
            <person name="Adachi N"/>
            <person name="Nishimura O"/>
            <person name="Nakagawa R"/>
            <person name="Tanegashima C"/>
            <person name="Kiyatake I"/>
            <person name="Matsumoto R"/>
            <person name="Murakumo K"/>
            <person name="Nishida K"/>
            <person name="Terakita A"/>
            <person name="Kuratani S"/>
            <person name="Sato K"/>
            <person name="Hyodo S Kuraku.S."/>
        </authorList>
    </citation>
    <scope>NUCLEOTIDE SEQUENCE [LARGE SCALE GENOMIC DNA]</scope>
</reference>
<organism evidence="1 2">
    <name type="scientific">Scyliorhinus torazame</name>
    <name type="common">Cloudy catshark</name>
    <name type="synonym">Catulus torazame</name>
    <dbReference type="NCBI Taxonomy" id="75743"/>
    <lineage>
        <taxon>Eukaryota</taxon>
        <taxon>Metazoa</taxon>
        <taxon>Chordata</taxon>
        <taxon>Craniata</taxon>
        <taxon>Vertebrata</taxon>
        <taxon>Chondrichthyes</taxon>
        <taxon>Elasmobranchii</taxon>
        <taxon>Galeomorphii</taxon>
        <taxon>Galeoidea</taxon>
        <taxon>Carcharhiniformes</taxon>
        <taxon>Scyliorhinidae</taxon>
        <taxon>Scyliorhinus</taxon>
    </lineage>
</organism>
<name>A0A401PH09_SCYTO</name>
<comment type="caution">
    <text evidence="1">The sequence shown here is derived from an EMBL/GenBank/DDBJ whole genome shotgun (WGS) entry which is preliminary data.</text>
</comment>
<evidence type="ECO:0000313" key="1">
    <source>
        <dbReference type="EMBL" id="GCB72415.1"/>
    </source>
</evidence>
<evidence type="ECO:0000313" key="2">
    <source>
        <dbReference type="Proteomes" id="UP000288216"/>
    </source>
</evidence>
<dbReference type="Proteomes" id="UP000288216">
    <property type="component" value="Unassembled WGS sequence"/>
</dbReference>
<dbReference type="AlphaFoldDB" id="A0A401PH09"/>
<protein>
    <submittedName>
        <fullName evidence="1">Uncharacterized protein</fullName>
    </submittedName>
</protein>
<proteinExistence type="predicted"/>
<dbReference type="EMBL" id="BFAA01000466">
    <property type="protein sequence ID" value="GCB72415.1"/>
    <property type="molecule type" value="Genomic_DNA"/>
</dbReference>
<keyword evidence="2" id="KW-1185">Reference proteome</keyword>
<accession>A0A401PH09</accession>
<sequence>MAEARLPASICSSVPGLDGAGLGIQPSRCQSIKGRADFPPRAIRYASRASARCCCMLDCVRTATISTNSYLMIHAGFTNS</sequence>
<gene>
    <name evidence="1" type="ORF">scyTo_0001984</name>
</gene>